<sequence length="211" mass="23006">MAYDLEEQEKLDALRAWWDRYGTLIAVVVIGAVLIFAGWRAWQWYQGHQAAQAMGYFEALENAATRQTEDSTPRIKAASATLRQDFPDSGYTSRGILIAAAALKGQGDLDGAREQLEWLVAQGKDPALVPLARLRLAGILLEQKQYDEALAQLDPAPSAFEGLFADRRGDILAAQGKKDEAIEAWQKAIAQLGADPLVQVIQLKIDATGGA</sequence>
<comment type="caution">
    <text evidence="11">The sequence shown here is derived from an EMBL/GenBank/DDBJ whole genome shotgun (WGS) entry which is preliminary data.</text>
</comment>
<evidence type="ECO:0000313" key="12">
    <source>
        <dbReference type="Proteomes" id="UP000246145"/>
    </source>
</evidence>
<dbReference type="PANTHER" id="PTHR38035">
    <property type="entry name" value="UPF0070 PROTEIN YFGM"/>
    <property type="match status" value="1"/>
</dbReference>
<evidence type="ECO:0000256" key="9">
    <source>
        <dbReference type="SAM" id="Phobius"/>
    </source>
</evidence>
<evidence type="ECO:0000256" key="1">
    <source>
        <dbReference type="ARBA" id="ARBA00004401"/>
    </source>
</evidence>
<dbReference type="EMBL" id="QEKO01000004">
    <property type="protein sequence ID" value="PVY61447.1"/>
    <property type="molecule type" value="Genomic_DNA"/>
</dbReference>
<dbReference type="RefSeq" id="WP_116519080.1">
    <property type="nucleotide sequence ID" value="NZ_JACCEX010000004.1"/>
</dbReference>
<dbReference type="InterPro" id="IPR026039">
    <property type="entry name" value="YfgM"/>
</dbReference>
<accession>A0A2U1CKA8</accession>
<dbReference type="InterPro" id="IPR011990">
    <property type="entry name" value="TPR-like_helical_dom_sf"/>
</dbReference>
<feature type="transmembrane region" description="Helical" evidence="9">
    <location>
        <begin position="20"/>
        <end position="39"/>
    </location>
</feature>
<evidence type="ECO:0000256" key="7">
    <source>
        <dbReference type="ARBA" id="ARBA00024197"/>
    </source>
</evidence>
<dbReference type="Proteomes" id="UP000246145">
    <property type="component" value="Unassembled WGS sequence"/>
</dbReference>
<evidence type="ECO:0000256" key="6">
    <source>
        <dbReference type="ARBA" id="ARBA00023186"/>
    </source>
</evidence>
<dbReference type="PIRSF" id="PIRSF006170">
    <property type="entry name" value="YfgM"/>
    <property type="match status" value="1"/>
</dbReference>
<keyword evidence="4 9" id="KW-1133">Transmembrane helix</keyword>
<dbReference type="SUPFAM" id="SSF48452">
    <property type="entry name" value="TPR-like"/>
    <property type="match status" value="1"/>
</dbReference>
<dbReference type="PANTHER" id="PTHR38035:SF1">
    <property type="entry name" value="ANCILLARY SECYEG TRANSLOCON SUBUNIT"/>
    <property type="match status" value="1"/>
</dbReference>
<dbReference type="Pfam" id="PF09976">
    <property type="entry name" value="TPR_21"/>
    <property type="match status" value="1"/>
</dbReference>
<keyword evidence="3 9" id="KW-0812">Transmembrane</keyword>
<gene>
    <name evidence="11" type="ORF">C7440_3000</name>
</gene>
<evidence type="ECO:0000256" key="2">
    <source>
        <dbReference type="ARBA" id="ARBA00022475"/>
    </source>
</evidence>
<dbReference type="Gene3D" id="1.25.40.10">
    <property type="entry name" value="Tetratricopeptide repeat domain"/>
    <property type="match status" value="1"/>
</dbReference>
<keyword evidence="6" id="KW-0143">Chaperone</keyword>
<evidence type="ECO:0000256" key="3">
    <source>
        <dbReference type="ARBA" id="ARBA00022692"/>
    </source>
</evidence>
<evidence type="ECO:0000256" key="4">
    <source>
        <dbReference type="ARBA" id="ARBA00022989"/>
    </source>
</evidence>
<comment type="subcellular location">
    <subcellularLocation>
        <location evidence="1">Cell membrane</location>
        <topology evidence="1">Single-pass type II membrane protein</topology>
    </subcellularLocation>
</comment>
<keyword evidence="5 9" id="KW-0472">Membrane</keyword>
<evidence type="ECO:0000259" key="10">
    <source>
        <dbReference type="Pfam" id="PF09976"/>
    </source>
</evidence>
<feature type="domain" description="Ancillary SecYEG translocon subunit/Cell division coordinator CpoB TPR" evidence="10">
    <location>
        <begin position="15"/>
        <end position="208"/>
    </location>
</feature>
<dbReference type="OrthoDB" id="8521102at2"/>
<evidence type="ECO:0000256" key="5">
    <source>
        <dbReference type="ARBA" id="ARBA00023136"/>
    </source>
</evidence>
<dbReference type="GO" id="GO:0044877">
    <property type="term" value="F:protein-containing complex binding"/>
    <property type="evidence" value="ECO:0007669"/>
    <property type="project" value="InterPro"/>
</dbReference>
<dbReference type="AlphaFoldDB" id="A0A2U1CKA8"/>
<organism evidence="11 12">
    <name type="scientific">Pusillimonas noertemannii</name>
    <dbReference type="NCBI Taxonomy" id="305977"/>
    <lineage>
        <taxon>Bacteria</taxon>
        <taxon>Pseudomonadati</taxon>
        <taxon>Pseudomonadota</taxon>
        <taxon>Betaproteobacteria</taxon>
        <taxon>Burkholderiales</taxon>
        <taxon>Alcaligenaceae</taxon>
        <taxon>Pusillimonas</taxon>
    </lineage>
</organism>
<evidence type="ECO:0000313" key="11">
    <source>
        <dbReference type="EMBL" id="PVY61447.1"/>
    </source>
</evidence>
<name>A0A2U1CKA8_9BURK</name>
<reference evidence="11 12" key="1">
    <citation type="submission" date="2018-04" db="EMBL/GenBank/DDBJ databases">
        <title>Genomic Encyclopedia of Type Strains, Phase IV (KMG-IV): sequencing the most valuable type-strain genomes for metagenomic binning, comparative biology and taxonomic classification.</title>
        <authorList>
            <person name="Goeker M."/>
        </authorList>
    </citation>
    <scope>NUCLEOTIDE SEQUENCE [LARGE SCALE GENOMIC DNA]</scope>
    <source>
        <strain evidence="11 12">DSM 10065</strain>
    </source>
</reference>
<keyword evidence="2" id="KW-1003">Cell membrane</keyword>
<comment type="similarity">
    <text evidence="7">Belongs to the YfgM family.</text>
</comment>
<evidence type="ECO:0000256" key="8">
    <source>
        <dbReference type="ARBA" id="ARBA00024235"/>
    </source>
</evidence>
<dbReference type="InterPro" id="IPR018704">
    <property type="entry name" value="SecYEG/CpoB_TPR"/>
</dbReference>
<proteinExistence type="inferred from homology"/>
<dbReference type="GO" id="GO:0005886">
    <property type="term" value="C:plasma membrane"/>
    <property type="evidence" value="ECO:0007669"/>
    <property type="project" value="UniProtKB-SubCell"/>
</dbReference>
<keyword evidence="12" id="KW-1185">Reference proteome</keyword>
<protein>
    <recommendedName>
        <fullName evidence="8">Ancillary SecYEG translocon subunit</fullName>
    </recommendedName>
</protein>